<keyword evidence="2" id="KW-1185">Reference proteome</keyword>
<evidence type="ECO:0000313" key="2">
    <source>
        <dbReference type="Proteomes" id="UP001338125"/>
    </source>
</evidence>
<sequence length="118" mass="13902">MNTHSSLYNEDAKRFDFHSLDFRATFQVYCLEASLQTGYVIHPEAFPRINELKYQGPPSKIRYDIFTSVYEEYGGNLGRIPAIEHACKKTFDPDFDPQDWLLKMDPKVIIHFYTDISW</sequence>
<comment type="caution">
    <text evidence="1">The sequence shown here is derived from an EMBL/GenBank/DDBJ whole genome shotgun (WGS) entry which is preliminary data.</text>
</comment>
<dbReference type="Proteomes" id="UP001338125">
    <property type="component" value="Unassembled WGS sequence"/>
</dbReference>
<gene>
    <name evidence="1" type="ORF">PT974_07833</name>
</gene>
<accession>A0ABR0SI00</accession>
<dbReference type="EMBL" id="JAVFKD010000013">
    <property type="protein sequence ID" value="KAK5991799.1"/>
    <property type="molecule type" value="Genomic_DNA"/>
</dbReference>
<proteinExistence type="predicted"/>
<protein>
    <submittedName>
        <fullName evidence="1">Uncharacterized protein</fullName>
    </submittedName>
</protein>
<name>A0ABR0SI00_9HYPO</name>
<evidence type="ECO:0000313" key="1">
    <source>
        <dbReference type="EMBL" id="KAK5991799.1"/>
    </source>
</evidence>
<reference evidence="1 2" key="1">
    <citation type="submission" date="2024-01" db="EMBL/GenBank/DDBJ databases">
        <title>Complete genome of Cladobotryum mycophilum ATHUM6906.</title>
        <authorList>
            <person name="Christinaki A.C."/>
            <person name="Myridakis A.I."/>
            <person name="Kouvelis V.N."/>
        </authorList>
    </citation>
    <scope>NUCLEOTIDE SEQUENCE [LARGE SCALE GENOMIC DNA]</scope>
    <source>
        <strain evidence="1 2">ATHUM6906</strain>
    </source>
</reference>
<organism evidence="1 2">
    <name type="scientific">Cladobotryum mycophilum</name>
    <dbReference type="NCBI Taxonomy" id="491253"/>
    <lineage>
        <taxon>Eukaryota</taxon>
        <taxon>Fungi</taxon>
        <taxon>Dikarya</taxon>
        <taxon>Ascomycota</taxon>
        <taxon>Pezizomycotina</taxon>
        <taxon>Sordariomycetes</taxon>
        <taxon>Hypocreomycetidae</taxon>
        <taxon>Hypocreales</taxon>
        <taxon>Hypocreaceae</taxon>
        <taxon>Cladobotryum</taxon>
    </lineage>
</organism>